<dbReference type="GO" id="GO:0005737">
    <property type="term" value="C:cytoplasm"/>
    <property type="evidence" value="ECO:0007669"/>
    <property type="project" value="UniProtKB-SubCell"/>
</dbReference>
<dbReference type="HAMAP" id="MF_01477">
    <property type="entry name" value="Iojap_RsfS"/>
    <property type="match status" value="1"/>
</dbReference>
<dbReference type="InterPro" id="IPR004394">
    <property type="entry name" value="Iojap/RsfS/C7orf30"/>
</dbReference>
<dbReference type="InterPro" id="IPR043519">
    <property type="entry name" value="NT_sf"/>
</dbReference>
<comment type="caution">
    <text evidence="3">The sequence shown here is derived from an EMBL/GenBank/DDBJ whole genome shotgun (WGS) entry which is preliminary data.</text>
</comment>
<dbReference type="Pfam" id="PF02410">
    <property type="entry name" value="RsfS"/>
    <property type="match status" value="1"/>
</dbReference>
<dbReference type="GO" id="GO:0090071">
    <property type="term" value="P:negative regulation of ribosome biogenesis"/>
    <property type="evidence" value="ECO:0007669"/>
    <property type="project" value="UniProtKB-UniRule"/>
</dbReference>
<dbReference type="SUPFAM" id="SSF81301">
    <property type="entry name" value="Nucleotidyltransferase"/>
    <property type="match status" value="1"/>
</dbReference>
<dbReference type="GO" id="GO:0042256">
    <property type="term" value="P:cytosolic ribosome assembly"/>
    <property type="evidence" value="ECO:0007669"/>
    <property type="project" value="UniProtKB-UniRule"/>
</dbReference>
<dbReference type="EMBL" id="DSRP01000248">
    <property type="protein sequence ID" value="HGG92010.1"/>
    <property type="molecule type" value="Genomic_DNA"/>
</dbReference>
<comment type="similarity">
    <text evidence="1 2">Belongs to the Iojap/RsfS family.</text>
</comment>
<dbReference type="Gene3D" id="3.30.460.10">
    <property type="entry name" value="Beta Polymerase, domain 2"/>
    <property type="match status" value="1"/>
</dbReference>
<keyword evidence="2" id="KW-0678">Repressor</keyword>
<dbReference type="GO" id="GO:0017148">
    <property type="term" value="P:negative regulation of translation"/>
    <property type="evidence" value="ECO:0007669"/>
    <property type="project" value="UniProtKB-UniRule"/>
</dbReference>
<accession>A0A7C4AAN5</accession>
<dbReference type="GO" id="GO:0043023">
    <property type="term" value="F:ribosomal large subunit binding"/>
    <property type="evidence" value="ECO:0007669"/>
    <property type="project" value="TreeGrafter"/>
</dbReference>
<reference evidence="3" key="1">
    <citation type="journal article" date="2020" name="mSystems">
        <title>Genome- and Community-Level Interaction Insights into Carbon Utilization and Element Cycling Functions of Hydrothermarchaeota in Hydrothermal Sediment.</title>
        <authorList>
            <person name="Zhou Z."/>
            <person name="Liu Y."/>
            <person name="Xu W."/>
            <person name="Pan J."/>
            <person name="Luo Z.H."/>
            <person name="Li M."/>
        </authorList>
    </citation>
    <scope>NUCLEOTIDE SEQUENCE [LARGE SCALE GENOMIC DNA]</scope>
    <source>
        <strain evidence="3">SpSt-413</strain>
    </source>
</reference>
<sequence>MPKTNTTASESTLEKVRLVATWLGEKKARDITALDVSSVCSVTEAMVIATATNMRQAQALADHVLAKCAEEKVRMLGMDGYKTGQWILVDLNDVLVHIFMEEARQFYNIEGLWAEGAEIPVIQDGGNGGGDTPS</sequence>
<organism evidence="3">
    <name type="scientific">Fundidesulfovibrio putealis</name>
    <dbReference type="NCBI Taxonomy" id="270496"/>
    <lineage>
        <taxon>Bacteria</taxon>
        <taxon>Pseudomonadati</taxon>
        <taxon>Thermodesulfobacteriota</taxon>
        <taxon>Desulfovibrionia</taxon>
        <taxon>Desulfovibrionales</taxon>
        <taxon>Desulfovibrionaceae</taxon>
        <taxon>Fundidesulfovibrio</taxon>
    </lineage>
</organism>
<keyword evidence="2" id="KW-0810">Translation regulation</keyword>
<dbReference type="PANTHER" id="PTHR21043:SF0">
    <property type="entry name" value="MITOCHONDRIAL ASSEMBLY OF RIBOSOMAL LARGE SUBUNIT PROTEIN 1"/>
    <property type="match status" value="1"/>
</dbReference>
<evidence type="ECO:0000256" key="2">
    <source>
        <dbReference type="HAMAP-Rule" id="MF_01477"/>
    </source>
</evidence>
<comment type="subcellular location">
    <subcellularLocation>
        <location evidence="2">Cytoplasm</location>
    </subcellularLocation>
</comment>
<evidence type="ECO:0000256" key="1">
    <source>
        <dbReference type="ARBA" id="ARBA00010574"/>
    </source>
</evidence>
<proteinExistence type="inferred from homology"/>
<gene>
    <name evidence="2 3" type="primary">rsfS</name>
    <name evidence="3" type="ORF">ENR59_03560</name>
</gene>
<name>A0A7C4AAN5_9BACT</name>
<dbReference type="AlphaFoldDB" id="A0A7C4AAN5"/>
<keyword evidence="2" id="KW-0963">Cytoplasm</keyword>
<evidence type="ECO:0000313" key="3">
    <source>
        <dbReference type="EMBL" id="HGG92010.1"/>
    </source>
</evidence>
<dbReference type="PANTHER" id="PTHR21043">
    <property type="entry name" value="IOJAP SUPERFAMILY ORTHOLOG"/>
    <property type="match status" value="1"/>
</dbReference>
<protein>
    <recommendedName>
        <fullName evidence="2">Ribosomal silencing factor RsfS</fullName>
    </recommendedName>
</protein>
<dbReference type="NCBIfam" id="TIGR00090">
    <property type="entry name" value="rsfS_iojap_ybeB"/>
    <property type="match status" value="1"/>
</dbReference>
<comment type="subunit">
    <text evidence="2">Interacts with ribosomal protein uL14 (rplN).</text>
</comment>
<comment type="function">
    <text evidence="2">Functions as a ribosomal silencing factor. Interacts with ribosomal protein uL14 (rplN), blocking formation of intersubunit bridge B8. Prevents association of the 30S and 50S ribosomal subunits and the formation of functional ribosomes, thus repressing translation.</text>
</comment>